<evidence type="ECO:0000313" key="2">
    <source>
        <dbReference type="Proteomes" id="UP000651452"/>
    </source>
</evidence>
<accession>A0A8H7IZE8</accession>
<gene>
    <name evidence="1" type="ORF">EKO04_006653</name>
</gene>
<dbReference type="Proteomes" id="UP000651452">
    <property type="component" value="Unassembled WGS sequence"/>
</dbReference>
<dbReference type="AlphaFoldDB" id="A0A8H7IZE8"/>
<keyword evidence="2" id="KW-1185">Reference proteome</keyword>
<reference evidence="1" key="1">
    <citation type="submission" date="2018-12" db="EMBL/GenBank/DDBJ databases">
        <authorList>
            <person name="Syme R.A."/>
            <person name="Farfan-Caceres L."/>
            <person name="Lichtenzveig J."/>
        </authorList>
    </citation>
    <scope>NUCLEOTIDE SEQUENCE</scope>
    <source>
        <strain evidence="1">Al4</strain>
    </source>
</reference>
<proteinExistence type="predicted"/>
<name>A0A8H7IZE8_9PLEO</name>
<organism evidence="1 2">
    <name type="scientific">Ascochyta lentis</name>
    <dbReference type="NCBI Taxonomy" id="205686"/>
    <lineage>
        <taxon>Eukaryota</taxon>
        <taxon>Fungi</taxon>
        <taxon>Dikarya</taxon>
        <taxon>Ascomycota</taxon>
        <taxon>Pezizomycotina</taxon>
        <taxon>Dothideomycetes</taxon>
        <taxon>Pleosporomycetidae</taxon>
        <taxon>Pleosporales</taxon>
        <taxon>Pleosporineae</taxon>
        <taxon>Didymellaceae</taxon>
        <taxon>Ascochyta</taxon>
    </lineage>
</organism>
<dbReference type="OrthoDB" id="2383679at2759"/>
<comment type="caution">
    <text evidence="1">The sequence shown here is derived from an EMBL/GenBank/DDBJ whole genome shotgun (WGS) entry which is preliminary data.</text>
</comment>
<reference evidence="1" key="2">
    <citation type="submission" date="2020-09" db="EMBL/GenBank/DDBJ databases">
        <title>Reference genome assembly for Australian Ascochyta lentis isolate Al4.</title>
        <authorList>
            <person name="Lee R.C."/>
            <person name="Farfan-Caceres L.M."/>
            <person name="Debler J.W."/>
            <person name="Williams A.H."/>
            <person name="Henares B.M."/>
        </authorList>
    </citation>
    <scope>NUCLEOTIDE SEQUENCE</scope>
    <source>
        <strain evidence="1">Al4</strain>
    </source>
</reference>
<dbReference type="EMBL" id="RZGK01000011">
    <property type="protein sequence ID" value="KAF9695475.1"/>
    <property type="molecule type" value="Genomic_DNA"/>
</dbReference>
<sequence>MPRGSVSQVLAIATLPEGLKMYITDVRFDIPKGNNQWWPTFAGIHKNSSVNDKKRVFPFEVSPTISHGRMGEVGLTSLSNFDSGVGPTACIDFMLSGEILVHGNKTQVGQKGTILISTSEWGGWMSLWGNASTIMLAYNLVGSEGINHQVEILNSGHTKELLMELGLDEQGDGLAMKVETEKNLAFDVANRLLGGVYYVHEAAYGWAFGAVGGWPAAIGYVAGPDVTKRIFG</sequence>
<protein>
    <submittedName>
        <fullName evidence="1">Uncharacterized protein</fullName>
    </submittedName>
</protein>
<evidence type="ECO:0000313" key="1">
    <source>
        <dbReference type="EMBL" id="KAF9695475.1"/>
    </source>
</evidence>